<evidence type="ECO:0000313" key="5">
    <source>
        <dbReference type="Proteomes" id="UP000325763"/>
    </source>
</evidence>
<feature type="compositionally biased region" description="Polar residues" evidence="1">
    <location>
        <begin position="110"/>
        <end position="120"/>
    </location>
</feature>
<evidence type="ECO:0000313" key="4">
    <source>
        <dbReference type="Proteomes" id="UP000031526"/>
    </source>
</evidence>
<reference evidence="2 4" key="2">
    <citation type="journal article" date="2016" name="Appl. Microbiol. Biotechnol.">
        <title>Exploiting the genome sequence of Streptomyces nodosus for enhanced antibiotic production.</title>
        <authorList>
            <person name="Sweeney P."/>
            <person name="Murphy C.D."/>
            <person name="Caffrey P."/>
        </authorList>
    </citation>
    <scope>NUCLEOTIDE SEQUENCE [LARGE SCALE GENOMIC DNA]</scope>
    <source>
        <strain evidence="2 4">ATCC 14899</strain>
    </source>
</reference>
<keyword evidence="4" id="KW-1185">Reference proteome</keyword>
<dbReference type="STRING" id="40318.SNOD_25905"/>
<dbReference type="OrthoDB" id="3383530at2"/>
<organism evidence="2 4">
    <name type="scientific">Streptomyces nodosus</name>
    <dbReference type="NCBI Taxonomy" id="40318"/>
    <lineage>
        <taxon>Bacteria</taxon>
        <taxon>Bacillati</taxon>
        <taxon>Actinomycetota</taxon>
        <taxon>Actinomycetes</taxon>
        <taxon>Kitasatosporales</taxon>
        <taxon>Streptomycetaceae</taxon>
        <taxon>Streptomyces</taxon>
    </lineage>
</organism>
<proteinExistence type="predicted"/>
<reference evidence="3 5" key="3">
    <citation type="submission" date="2017-09" db="EMBL/GenBank/DDBJ databases">
        <title>Streptomyces genome completion.</title>
        <authorList>
            <person name="Lee N."/>
            <person name="Cho B.-K."/>
        </authorList>
    </citation>
    <scope>NUCLEOTIDE SEQUENCE [LARGE SCALE GENOMIC DNA]</scope>
    <source>
        <strain evidence="3 5">ATCC 14899</strain>
    </source>
</reference>
<dbReference type="AlphaFoldDB" id="A0A0B5DHA0"/>
<accession>A0A0B5DHA0</accession>
<gene>
    <name evidence="3" type="ORF">CP978_26215</name>
    <name evidence="2" type="ORF">SNOD_25905</name>
</gene>
<dbReference type="HOGENOM" id="CLU_116294_2_1_11"/>
<dbReference type="Proteomes" id="UP000325763">
    <property type="component" value="Chromosome"/>
</dbReference>
<evidence type="ECO:0000313" key="2">
    <source>
        <dbReference type="EMBL" id="AJE43083.1"/>
    </source>
</evidence>
<reference evidence="4" key="1">
    <citation type="submission" date="2014-09" db="EMBL/GenBank/DDBJ databases">
        <title>Sequence of the Streptomyces nodosus genome.</title>
        <authorList>
            <person name="Sweeney P."/>
            <person name="Stephens N."/>
            <person name="Murphy C."/>
            <person name="Caffrey P."/>
        </authorList>
    </citation>
    <scope>NUCLEOTIDE SEQUENCE [LARGE SCALE GENOMIC DNA]</scope>
    <source>
        <strain evidence="4">ATCC 14899</strain>
    </source>
</reference>
<dbReference type="EMBL" id="CP023747">
    <property type="protein sequence ID" value="QEV41584.1"/>
    <property type="molecule type" value="Genomic_DNA"/>
</dbReference>
<dbReference type="EMBL" id="CP009313">
    <property type="protein sequence ID" value="AJE43083.1"/>
    <property type="molecule type" value="Genomic_DNA"/>
</dbReference>
<dbReference type="RefSeq" id="WP_043444851.1">
    <property type="nucleotide sequence ID" value="NZ_CP009313.1"/>
</dbReference>
<dbReference type="KEGG" id="snq:CP978_26215"/>
<feature type="region of interest" description="Disordered" evidence="1">
    <location>
        <begin position="102"/>
        <end position="136"/>
    </location>
</feature>
<sequence>MDPETALLAQSAGVTLVTLMTTDAWNRTREGVTRLWQRTQPHRAEAVAAQLTATREDALAAGETGDQETLGELHAEWQARLRRLLAARPGAAAELRGLLDELDPGGASRSAITQHASASGNARIYQAGRDQHNTQR</sequence>
<evidence type="ECO:0000313" key="3">
    <source>
        <dbReference type="EMBL" id="QEV41584.1"/>
    </source>
</evidence>
<protein>
    <submittedName>
        <fullName evidence="2">Uncharacterized protein</fullName>
    </submittedName>
</protein>
<evidence type="ECO:0000256" key="1">
    <source>
        <dbReference type="SAM" id="MobiDB-lite"/>
    </source>
</evidence>
<dbReference type="Proteomes" id="UP000031526">
    <property type="component" value="Chromosome"/>
</dbReference>
<name>A0A0B5DHA0_9ACTN</name>